<reference evidence="2" key="1">
    <citation type="journal article" date="2019" name="Int. J. Syst. Evol. Microbiol.">
        <title>The Global Catalogue of Microorganisms (GCM) 10K type strain sequencing project: providing services to taxonomists for standard genome sequencing and annotation.</title>
        <authorList>
            <consortium name="The Broad Institute Genomics Platform"/>
            <consortium name="The Broad Institute Genome Sequencing Center for Infectious Disease"/>
            <person name="Wu L."/>
            <person name="Ma J."/>
        </authorList>
    </citation>
    <scope>NUCLEOTIDE SEQUENCE [LARGE SCALE GENOMIC DNA]</scope>
    <source>
        <strain evidence="2">CCUG 60523</strain>
    </source>
</reference>
<sequence>MKKLHIPFANYLVFLATILLLSGCGKSTEELLVGKWSGTDFDFEQTEGPDLAAMIEGGKDLHIRGNLILEETGTYIISSPDNVINGKGVWKVKGDELTMIDENKNEVIYEIVDISETQMVTYNEVAMETPLGNLAGKITLTYKRQ</sequence>
<gene>
    <name evidence="1" type="ORF">ACFOSV_15645</name>
</gene>
<organism evidence="1 2">
    <name type="scientific">Algoriphagus namhaensis</name>
    <dbReference type="NCBI Taxonomy" id="915353"/>
    <lineage>
        <taxon>Bacteria</taxon>
        <taxon>Pseudomonadati</taxon>
        <taxon>Bacteroidota</taxon>
        <taxon>Cytophagia</taxon>
        <taxon>Cytophagales</taxon>
        <taxon>Cyclobacteriaceae</taxon>
        <taxon>Algoriphagus</taxon>
    </lineage>
</organism>
<proteinExistence type="predicted"/>
<name>A0ABV8AUI2_9BACT</name>
<comment type="caution">
    <text evidence="1">The sequence shown here is derived from an EMBL/GenBank/DDBJ whole genome shotgun (WGS) entry which is preliminary data.</text>
</comment>
<keyword evidence="2" id="KW-1185">Reference proteome</keyword>
<evidence type="ECO:0000313" key="1">
    <source>
        <dbReference type="EMBL" id="MFC3881628.1"/>
    </source>
</evidence>
<dbReference type="EMBL" id="JBHRZS010000007">
    <property type="protein sequence ID" value="MFC3881628.1"/>
    <property type="molecule type" value="Genomic_DNA"/>
</dbReference>
<dbReference type="Proteomes" id="UP001595805">
    <property type="component" value="Unassembled WGS sequence"/>
</dbReference>
<accession>A0ABV8AUI2</accession>
<evidence type="ECO:0008006" key="3">
    <source>
        <dbReference type="Google" id="ProtNLM"/>
    </source>
</evidence>
<protein>
    <recommendedName>
        <fullName evidence="3">Lipocalin-like domain-containing protein</fullName>
    </recommendedName>
</protein>
<dbReference type="RefSeq" id="WP_377906976.1">
    <property type="nucleotide sequence ID" value="NZ_JBHRZS010000007.1"/>
</dbReference>
<evidence type="ECO:0000313" key="2">
    <source>
        <dbReference type="Proteomes" id="UP001595805"/>
    </source>
</evidence>
<dbReference type="PROSITE" id="PS51257">
    <property type="entry name" value="PROKAR_LIPOPROTEIN"/>
    <property type="match status" value="1"/>
</dbReference>